<dbReference type="GO" id="GO:0004499">
    <property type="term" value="F:N,N-dimethylaniline monooxygenase activity"/>
    <property type="evidence" value="ECO:0007669"/>
    <property type="project" value="InterPro"/>
</dbReference>
<name>A0A0F4Z529_RASE3</name>
<evidence type="ECO:0000256" key="3">
    <source>
        <dbReference type="ARBA" id="ARBA00022630"/>
    </source>
</evidence>
<dbReference type="InterPro" id="IPR036188">
    <property type="entry name" value="FAD/NAD-bd_sf"/>
</dbReference>
<dbReference type="AlphaFoldDB" id="A0A0F4Z529"/>
<keyword evidence="3" id="KW-0285">Flavoprotein</keyword>
<dbReference type="Pfam" id="PF00743">
    <property type="entry name" value="FMO-like"/>
    <property type="match status" value="1"/>
</dbReference>
<protein>
    <submittedName>
        <fullName evidence="6">Dimethylaniline monooxygenase</fullName>
    </submittedName>
</protein>
<dbReference type="Gene3D" id="3.50.50.60">
    <property type="entry name" value="FAD/NAD(P)-binding domain"/>
    <property type="match status" value="2"/>
</dbReference>
<gene>
    <name evidence="6" type="ORF">T310_0979</name>
</gene>
<dbReference type="OrthoDB" id="74360at2759"/>
<dbReference type="STRING" id="1408163.A0A0F4Z529"/>
<keyword evidence="6" id="KW-0503">Monooxygenase</keyword>
<reference evidence="6 7" key="1">
    <citation type="submission" date="2015-04" db="EMBL/GenBank/DDBJ databases">
        <authorList>
            <person name="Heijne W.H."/>
            <person name="Fedorova N.D."/>
            <person name="Nierman W.C."/>
            <person name="Vollebregt A.W."/>
            <person name="Zhao Z."/>
            <person name="Wu L."/>
            <person name="Kumar M."/>
            <person name="Stam H."/>
            <person name="van den Berg M.A."/>
            <person name="Pel H.J."/>
        </authorList>
    </citation>
    <scope>NUCLEOTIDE SEQUENCE [LARGE SCALE GENOMIC DNA]</scope>
    <source>
        <strain evidence="6 7">CBS 393.64</strain>
    </source>
</reference>
<dbReference type="SUPFAM" id="SSF51905">
    <property type="entry name" value="FAD/NAD(P)-binding domain"/>
    <property type="match status" value="1"/>
</dbReference>
<keyword evidence="4" id="KW-0274">FAD</keyword>
<dbReference type="PANTHER" id="PTHR42877:SF5">
    <property type="entry name" value="L-ORNITHINE N(5)-MONOOXYGENASE-RELATED"/>
    <property type="match status" value="1"/>
</dbReference>
<dbReference type="EMBL" id="LASV01000039">
    <property type="protein sequence ID" value="KKA24998.1"/>
    <property type="molecule type" value="Genomic_DNA"/>
</dbReference>
<sequence>MSSSLDTDVLIIGAGMSGIGFAIQLQKKYPWASFEIVEKSDDLGGTWWANTYPGCGCDVASHFYSYSFALKPDWTRKFALQPEIVAYFRDVAQQHDIPRHISFRSTVQKAEFDESTGTWLTTILDQKTGQVRHRRSRVLIAAVGALSVPKGCEIKGAERYQGRMFHSAQWDHSFDWTDKDVVVIGNGCSATQFVPILSNGTNGDAYHGKARGKARKVVQFSRQPHWIAERPNPVYSPAFKWTMRYVPLAMRLYRFYLYALMEYDFFGFDIANGRKIREALTRERIEYMKRTAPAKYHAALTPTTEIGCKRKVMDTDYYACLHNENMELVHDDPIEEVTETGVRTRSGREVYADAIILANGFQTQRVLYPLDIRGEGGVSLTEHWNTFSSGAAQAYYGTCISSFPNFFVMMGPNTATGHLSVIYTTECQINFTLRVLKPILQPSSPLVSFLTSPLKHLLFYPVSAADTVAVTADAERRDNDWIQRESARLVWASGCTSWYIDHTGRNTMLYPDWQFKYWLRSIFIPLSRDFVFRTSPKRVAPPAPAGGRRRRSREGLSAATTAVATLTSGVGVAIGVGILLGVIKVSDIVDGADRLADHLAGLKSWAVQGVRSVAISSPTSWKA</sequence>
<keyword evidence="7" id="KW-1185">Reference proteome</keyword>
<organism evidence="6 7">
    <name type="scientific">Rasamsonia emersonii (strain ATCC 16479 / CBS 393.64 / IMI 116815)</name>
    <dbReference type="NCBI Taxonomy" id="1408163"/>
    <lineage>
        <taxon>Eukaryota</taxon>
        <taxon>Fungi</taxon>
        <taxon>Dikarya</taxon>
        <taxon>Ascomycota</taxon>
        <taxon>Pezizomycotina</taxon>
        <taxon>Eurotiomycetes</taxon>
        <taxon>Eurotiomycetidae</taxon>
        <taxon>Eurotiales</taxon>
        <taxon>Trichocomaceae</taxon>
        <taxon>Rasamsonia</taxon>
    </lineage>
</organism>
<evidence type="ECO:0000256" key="1">
    <source>
        <dbReference type="ARBA" id="ARBA00001974"/>
    </source>
</evidence>
<dbReference type="RefSeq" id="XP_013331610.1">
    <property type="nucleotide sequence ID" value="XM_013476156.1"/>
</dbReference>
<dbReference type="Proteomes" id="UP000053958">
    <property type="component" value="Unassembled WGS sequence"/>
</dbReference>
<comment type="caution">
    <text evidence="6">The sequence shown here is derived from an EMBL/GenBank/DDBJ whole genome shotgun (WGS) entry which is preliminary data.</text>
</comment>
<dbReference type="PANTHER" id="PTHR42877">
    <property type="entry name" value="L-ORNITHINE N(5)-MONOOXYGENASE-RELATED"/>
    <property type="match status" value="1"/>
</dbReference>
<dbReference type="GeneID" id="25313033"/>
<dbReference type="GO" id="GO:0050660">
    <property type="term" value="F:flavin adenine dinucleotide binding"/>
    <property type="evidence" value="ECO:0007669"/>
    <property type="project" value="InterPro"/>
</dbReference>
<evidence type="ECO:0000256" key="4">
    <source>
        <dbReference type="ARBA" id="ARBA00022827"/>
    </source>
</evidence>
<evidence type="ECO:0000256" key="5">
    <source>
        <dbReference type="ARBA" id="ARBA00023002"/>
    </source>
</evidence>
<comment type="cofactor">
    <cofactor evidence="1">
        <name>FAD</name>
        <dbReference type="ChEBI" id="CHEBI:57692"/>
    </cofactor>
</comment>
<dbReference type="InterPro" id="IPR020946">
    <property type="entry name" value="Flavin_mOase-like"/>
</dbReference>
<dbReference type="InterPro" id="IPR051209">
    <property type="entry name" value="FAD-bind_Monooxygenase_sf"/>
</dbReference>
<proteinExistence type="inferred from homology"/>
<keyword evidence="5" id="KW-0560">Oxidoreductase</keyword>
<evidence type="ECO:0000313" key="7">
    <source>
        <dbReference type="Proteomes" id="UP000053958"/>
    </source>
</evidence>
<comment type="similarity">
    <text evidence="2">Belongs to the FAD-binding monooxygenase family.</text>
</comment>
<evidence type="ECO:0000256" key="2">
    <source>
        <dbReference type="ARBA" id="ARBA00010139"/>
    </source>
</evidence>
<dbReference type="GO" id="GO:0050661">
    <property type="term" value="F:NADP binding"/>
    <property type="evidence" value="ECO:0007669"/>
    <property type="project" value="InterPro"/>
</dbReference>
<evidence type="ECO:0000313" key="6">
    <source>
        <dbReference type="EMBL" id="KKA24998.1"/>
    </source>
</evidence>
<accession>A0A0F4Z529</accession>